<keyword evidence="3" id="KW-1185">Reference proteome</keyword>
<dbReference type="PANTHER" id="PTHR30613">
    <property type="entry name" value="UNCHARACTERIZED PROTEIN YBIU-RELATED"/>
    <property type="match status" value="1"/>
</dbReference>
<feature type="compositionally biased region" description="Basic residues" evidence="1">
    <location>
        <begin position="143"/>
        <end position="157"/>
    </location>
</feature>
<feature type="compositionally biased region" description="Low complexity" evidence="1">
    <location>
        <begin position="441"/>
        <end position="457"/>
    </location>
</feature>
<dbReference type="RefSeq" id="XP_030994449.1">
    <property type="nucleotide sequence ID" value="XM_031144099.1"/>
</dbReference>
<feature type="region of interest" description="Disordered" evidence="1">
    <location>
        <begin position="761"/>
        <end position="798"/>
    </location>
</feature>
<dbReference type="OrthoDB" id="8249012at2759"/>
<gene>
    <name evidence="2" type="ORF">E0L32_000915</name>
</gene>
<dbReference type="PANTHER" id="PTHR30613:SF1">
    <property type="entry name" value="DUF1479 DOMAIN PROTEIN (AFU_ORTHOLOGUE AFUA_5G09280)"/>
    <property type="match status" value="1"/>
</dbReference>
<feature type="region of interest" description="Disordered" evidence="1">
    <location>
        <begin position="812"/>
        <end position="876"/>
    </location>
</feature>
<proteinExistence type="predicted"/>
<comment type="caution">
    <text evidence="2">The sequence shown here is derived from an EMBL/GenBank/DDBJ whole genome shotgun (WGS) entry which is preliminary data.</text>
</comment>
<reference evidence="2 3" key="1">
    <citation type="submission" date="2019-06" db="EMBL/GenBank/DDBJ databases">
        <title>Draft genome sequence of the filamentous fungus Phialemoniopsis curvata isolated from diesel fuel.</title>
        <authorList>
            <person name="Varaljay V.A."/>
            <person name="Lyon W.J."/>
            <person name="Crouch A.L."/>
            <person name="Drake C.E."/>
            <person name="Hollomon J.M."/>
            <person name="Nadeau L.J."/>
            <person name="Nunn H.S."/>
            <person name="Stevenson B.S."/>
            <person name="Bojanowski C.L."/>
            <person name="Crookes-Goodson W.J."/>
        </authorList>
    </citation>
    <scope>NUCLEOTIDE SEQUENCE [LARGE SCALE GENOMIC DNA]</scope>
    <source>
        <strain evidence="2 3">D216</strain>
    </source>
</reference>
<protein>
    <submittedName>
        <fullName evidence="2">Uncharacterized protein</fullName>
    </submittedName>
</protein>
<feature type="compositionally biased region" description="Basic and acidic residues" evidence="1">
    <location>
        <begin position="812"/>
        <end position="821"/>
    </location>
</feature>
<organism evidence="2 3">
    <name type="scientific">Thyridium curvatum</name>
    <dbReference type="NCBI Taxonomy" id="1093900"/>
    <lineage>
        <taxon>Eukaryota</taxon>
        <taxon>Fungi</taxon>
        <taxon>Dikarya</taxon>
        <taxon>Ascomycota</taxon>
        <taxon>Pezizomycotina</taxon>
        <taxon>Sordariomycetes</taxon>
        <taxon>Sordariomycetidae</taxon>
        <taxon>Thyridiales</taxon>
        <taxon>Thyridiaceae</taxon>
        <taxon>Thyridium</taxon>
    </lineage>
</organism>
<feature type="region of interest" description="Disordered" evidence="1">
    <location>
        <begin position="1"/>
        <end position="74"/>
    </location>
</feature>
<feature type="region of interest" description="Disordered" evidence="1">
    <location>
        <begin position="670"/>
        <end position="726"/>
    </location>
</feature>
<dbReference type="STRING" id="1093900.A0A507B7J8"/>
<dbReference type="Gene3D" id="2.60.120.330">
    <property type="entry name" value="B-lactam Antibiotic, Isopenicillin N Synthase, Chain"/>
    <property type="match status" value="1"/>
</dbReference>
<dbReference type="InterPro" id="IPR010856">
    <property type="entry name" value="Gig2-like"/>
</dbReference>
<feature type="compositionally biased region" description="Low complexity" evidence="1">
    <location>
        <begin position="105"/>
        <end position="124"/>
    </location>
</feature>
<feature type="compositionally biased region" description="Acidic residues" evidence="1">
    <location>
        <begin position="840"/>
        <end position="850"/>
    </location>
</feature>
<accession>A0A507B7J8</accession>
<feature type="compositionally biased region" description="Low complexity" evidence="1">
    <location>
        <begin position="42"/>
        <end position="62"/>
    </location>
</feature>
<dbReference type="Pfam" id="PF07350">
    <property type="entry name" value="Gig2-like"/>
    <property type="match status" value="1"/>
</dbReference>
<feature type="region of interest" description="Disordered" evidence="1">
    <location>
        <begin position="92"/>
        <end position="219"/>
    </location>
</feature>
<evidence type="ECO:0000256" key="1">
    <source>
        <dbReference type="SAM" id="MobiDB-lite"/>
    </source>
</evidence>
<feature type="compositionally biased region" description="Basic and acidic residues" evidence="1">
    <location>
        <begin position="18"/>
        <end position="33"/>
    </location>
</feature>
<name>A0A507B7J8_9PEZI</name>
<dbReference type="InParanoid" id="A0A507B7J8"/>
<feature type="region of interest" description="Disordered" evidence="1">
    <location>
        <begin position="431"/>
        <end position="457"/>
    </location>
</feature>
<feature type="compositionally biased region" description="Basic residues" evidence="1">
    <location>
        <begin position="125"/>
        <end position="134"/>
    </location>
</feature>
<evidence type="ECO:0000313" key="3">
    <source>
        <dbReference type="Proteomes" id="UP000319257"/>
    </source>
</evidence>
<dbReference type="SUPFAM" id="SSF51197">
    <property type="entry name" value="Clavaminate synthase-like"/>
    <property type="match status" value="2"/>
</dbReference>
<dbReference type="EMBL" id="SKBQ01000003">
    <property type="protein sequence ID" value="TPX12738.1"/>
    <property type="molecule type" value="Genomic_DNA"/>
</dbReference>
<dbReference type="GeneID" id="41968362"/>
<evidence type="ECO:0000313" key="2">
    <source>
        <dbReference type="EMBL" id="TPX12738.1"/>
    </source>
</evidence>
<dbReference type="AlphaFoldDB" id="A0A507B7J8"/>
<sequence>MGSLSIGLRARPASADPGDLKDAKIAELRDRRFPPTTRMHHSPSSSSSSSSSAATTAALTAAAGGGGGTATPTAAMTASTSVAGPTISASIFSSSSSSTGGGSSSSGSAKASANSNPGSPAPHQQIHHNHHNHHQDHMQSSHSHSHSHPHSHSHSHHSPLIPSNNPTSSSSSPQLSSSSTSSTTPISTAIQAAAASSSSPPLPSSASSASSSPQLQQHLQACLQAPERSKLDPKDRRLAKLRHRAKTMEPPVMSFYGAQPVPLPARFASIKRKLIAGHEDAIEASWARLLAALRDEIDTVVARGAAADDGLFPSIGFADIGDPARVAAFQKSLQRWGVGVVRGVVPDAEAAAWVAETRAYLEVHQHDVRPPPPQDPTCFDFFWTPAQVRARAHPNVLRAQSWAMGLWEAEDDDRMATRFPISYADRIRIHVGDQVPPPPSQQQQQQQQRPANNSAADSVTAAAAAAADTSGTLIAQVDGGSLERWEPDGYGRGGTYDDIFRGQWEQYNPWDPTGRIVATTDLYNGLGACSVFRMFQGILALTAVRPGMVRLLPSPKLLTAYFLLRPFFAPKTPAPEVREGPEWEAFLAADNWALERPPPPPGEQAAAAASASASTSTVIHGAVPGHAQRVTELWHPHLRLHESLLAPPNLQAGDYIIWHCDTAYTIMSSAGPSRPATPAAAPSSPVAGATGASTPPSTTTATTTTTTTSQQQPQPTGAGTATPTPASVVSSAPMMVYAPACPLTQTNALYLARQRKAFLRGHPGPDFDSTGSGLGSEAEHVGRPGEAEIRETGGEEGLRAMGMAPWDLSGAEKEVQARMEVEEQEQQQQQQAEAAGEKMDVDDDDDDVEDGAAGAGKDREKDKDRGKTPAARSAAEAELVRLANIILFPDKYEFYMATRNSTPDGGKEGR</sequence>
<feature type="compositionally biased region" description="Basic and acidic residues" evidence="1">
    <location>
        <begin position="777"/>
        <end position="798"/>
    </location>
</feature>
<feature type="compositionally biased region" description="Basic and acidic residues" evidence="1">
    <location>
        <begin position="856"/>
        <end position="867"/>
    </location>
</feature>
<dbReference type="Proteomes" id="UP000319257">
    <property type="component" value="Unassembled WGS sequence"/>
</dbReference>
<dbReference type="InterPro" id="IPR027443">
    <property type="entry name" value="IPNS-like_sf"/>
</dbReference>
<feature type="compositionally biased region" description="Low complexity" evidence="1">
    <location>
        <begin position="158"/>
        <end position="219"/>
    </location>
</feature>